<dbReference type="Pfam" id="PF02551">
    <property type="entry name" value="Acyl_CoA_thio"/>
    <property type="match status" value="1"/>
</dbReference>
<dbReference type="InterPro" id="IPR029069">
    <property type="entry name" value="HotDog_dom_sf"/>
</dbReference>
<evidence type="ECO:0000259" key="10">
    <source>
        <dbReference type="Pfam" id="PF13622"/>
    </source>
</evidence>
<accession>A0A495XTW2</accession>
<dbReference type="Proteomes" id="UP000278440">
    <property type="component" value="Unassembled WGS sequence"/>
</dbReference>
<comment type="catalytic activity">
    <reaction evidence="5">
        <text>a fatty acyl-CoA + H2O = a fatty acid + CoA + H(+)</text>
        <dbReference type="Rhea" id="RHEA:16781"/>
        <dbReference type="ChEBI" id="CHEBI:15377"/>
        <dbReference type="ChEBI" id="CHEBI:15378"/>
        <dbReference type="ChEBI" id="CHEBI:28868"/>
        <dbReference type="ChEBI" id="CHEBI:57287"/>
        <dbReference type="ChEBI" id="CHEBI:77636"/>
        <dbReference type="EC" id="3.1.2.20"/>
    </reaction>
    <physiologicalReaction direction="left-to-right" evidence="5">
        <dbReference type="Rhea" id="RHEA:16782"/>
    </physiologicalReaction>
</comment>
<dbReference type="FunFam" id="2.40.160.210:FF:000001">
    <property type="entry name" value="Acyl-CoA thioesterase II"/>
    <property type="match status" value="1"/>
</dbReference>
<comment type="caution">
    <text evidence="11">The sequence shown here is derived from an EMBL/GenBank/DDBJ whole genome shotgun (WGS) entry which is preliminary data.</text>
</comment>
<dbReference type="InterPro" id="IPR049449">
    <property type="entry name" value="TesB_ACOT8-like_N"/>
</dbReference>
<name>A0A495XTW2_9MICO</name>
<evidence type="ECO:0000256" key="8">
    <source>
        <dbReference type="SAM" id="MobiDB-lite"/>
    </source>
</evidence>
<comment type="subunit">
    <text evidence="2">Homotetramer.</text>
</comment>
<gene>
    <name evidence="11" type="ORF">DFJ68_0440</name>
</gene>
<dbReference type="Pfam" id="PF13622">
    <property type="entry name" value="4HBT_3"/>
    <property type="match status" value="1"/>
</dbReference>
<feature type="domain" description="Acyl-CoA thioesterase-like N-terminal HotDog" evidence="10">
    <location>
        <begin position="89"/>
        <end position="176"/>
    </location>
</feature>
<protein>
    <recommendedName>
        <fullName evidence="6">Acyl-CoA thioesterase 2</fullName>
    </recommendedName>
    <alternativeName>
        <fullName evidence="7">Thioesterase II</fullName>
    </alternativeName>
</protein>
<dbReference type="GO" id="GO:0047617">
    <property type="term" value="F:fatty acyl-CoA hydrolase activity"/>
    <property type="evidence" value="ECO:0007669"/>
    <property type="project" value="UniProtKB-EC"/>
</dbReference>
<dbReference type="PANTHER" id="PTHR11066">
    <property type="entry name" value="ACYL-COA THIOESTERASE"/>
    <property type="match status" value="1"/>
</dbReference>
<dbReference type="InterPro" id="IPR025652">
    <property type="entry name" value="TesB_C"/>
</dbReference>
<organism evidence="11 12">
    <name type="scientific">Terracoccus luteus</name>
    <dbReference type="NCBI Taxonomy" id="53356"/>
    <lineage>
        <taxon>Bacteria</taxon>
        <taxon>Bacillati</taxon>
        <taxon>Actinomycetota</taxon>
        <taxon>Actinomycetes</taxon>
        <taxon>Micrococcales</taxon>
        <taxon>Intrasporangiaceae</taxon>
        <taxon>Terracoccus</taxon>
    </lineage>
</organism>
<evidence type="ECO:0000256" key="2">
    <source>
        <dbReference type="ARBA" id="ARBA00011881"/>
    </source>
</evidence>
<proteinExistence type="inferred from homology"/>
<evidence type="ECO:0000313" key="12">
    <source>
        <dbReference type="Proteomes" id="UP000278440"/>
    </source>
</evidence>
<reference evidence="11 12" key="1">
    <citation type="submission" date="2018-10" db="EMBL/GenBank/DDBJ databases">
        <title>Sequencing the genomes of 1000 actinobacteria strains.</title>
        <authorList>
            <person name="Klenk H.-P."/>
        </authorList>
    </citation>
    <scope>NUCLEOTIDE SEQUENCE [LARGE SCALE GENOMIC DNA]</scope>
    <source>
        <strain evidence="11 12">DSM 44267</strain>
    </source>
</reference>
<keyword evidence="12" id="KW-1185">Reference proteome</keyword>
<feature type="domain" description="Acyl-CoA thioesterase 2 C-terminal" evidence="9">
    <location>
        <begin position="235"/>
        <end position="345"/>
    </location>
</feature>
<evidence type="ECO:0000256" key="6">
    <source>
        <dbReference type="ARBA" id="ARBA00071120"/>
    </source>
</evidence>
<dbReference type="Gene3D" id="2.40.160.210">
    <property type="entry name" value="Acyl-CoA thioesterase, double hotdog domain"/>
    <property type="match status" value="1"/>
</dbReference>
<dbReference type="PANTHER" id="PTHR11066:SF34">
    <property type="entry name" value="ACYL-COENZYME A THIOESTERASE 8"/>
    <property type="match status" value="1"/>
</dbReference>
<dbReference type="GO" id="GO:0009062">
    <property type="term" value="P:fatty acid catabolic process"/>
    <property type="evidence" value="ECO:0007669"/>
    <property type="project" value="TreeGrafter"/>
</dbReference>
<comment type="similarity">
    <text evidence="1">Belongs to the C/M/P thioester hydrolase family.</text>
</comment>
<evidence type="ECO:0000256" key="7">
    <source>
        <dbReference type="ARBA" id="ARBA00079653"/>
    </source>
</evidence>
<evidence type="ECO:0000256" key="4">
    <source>
        <dbReference type="ARBA" id="ARBA00023098"/>
    </source>
</evidence>
<keyword evidence="4" id="KW-0443">Lipid metabolism</keyword>
<evidence type="ECO:0000256" key="5">
    <source>
        <dbReference type="ARBA" id="ARBA00050943"/>
    </source>
</evidence>
<evidence type="ECO:0000256" key="1">
    <source>
        <dbReference type="ARBA" id="ARBA00006538"/>
    </source>
</evidence>
<dbReference type="CDD" id="cd03445">
    <property type="entry name" value="Thioesterase_II_repeat2"/>
    <property type="match status" value="1"/>
</dbReference>
<dbReference type="InterPro" id="IPR042171">
    <property type="entry name" value="Acyl-CoA_hotdog"/>
</dbReference>
<dbReference type="InterPro" id="IPR003703">
    <property type="entry name" value="Acyl_CoA_thio"/>
</dbReference>
<dbReference type="OrthoDB" id="9781019at2"/>
<evidence type="ECO:0000256" key="3">
    <source>
        <dbReference type="ARBA" id="ARBA00022801"/>
    </source>
</evidence>
<feature type="region of interest" description="Disordered" evidence="8">
    <location>
        <begin position="1"/>
        <end position="42"/>
    </location>
</feature>
<dbReference type="EMBL" id="RBXT01000001">
    <property type="protein sequence ID" value="RKT77029.1"/>
    <property type="molecule type" value="Genomic_DNA"/>
</dbReference>
<evidence type="ECO:0000259" key="9">
    <source>
        <dbReference type="Pfam" id="PF02551"/>
    </source>
</evidence>
<dbReference type="SUPFAM" id="SSF54637">
    <property type="entry name" value="Thioesterase/thiol ester dehydrase-isomerase"/>
    <property type="match status" value="2"/>
</dbReference>
<dbReference type="CDD" id="cd03444">
    <property type="entry name" value="Thioesterase_II_repeat1"/>
    <property type="match status" value="1"/>
</dbReference>
<feature type="compositionally biased region" description="Basic and acidic residues" evidence="8">
    <location>
        <begin position="1"/>
        <end position="37"/>
    </location>
</feature>
<sequence>MTASTDHDHDPDHDPDHDAHQHQDRDQHQRHGTDHTADSPVPRSLAELIDVLTLVELGTAHISVTGIAGQDAASSIGATSARVFEGQSQRMPHGRVFGGQVLAQCVMAAGLTVDEERLGGPRPIHSLHGYFMRPGDDTLPIRFAVEEMRDGGSFSTRRVHAVQKEAPIMSMTCSFQTRADGLEHQVAMPEVAAPETLPSLAELFADSEDPRARQLAESRPVDVRNVEGTMWLPPQGEPAAEQNVWMRTVGPLPDEPLLHAAVLAYASDYSLLEPVLRRHGLSWTDARLRVASLDHSMWFHRPVRADEWVLYAQQSPSATSGRGLGMGQMFSRDGVLVATTAQEGMVRVKQ</sequence>
<keyword evidence="3" id="KW-0378">Hydrolase</keyword>
<dbReference type="AlphaFoldDB" id="A0A495XTW2"/>
<evidence type="ECO:0000313" key="11">
    <source>
        <dbReference type="EMBL" id="RKT77029.1"/>
    </source>
</evidence>
<dbReference type="GO" id="GO:0006637">
    <property type="term" value="P:acyl-CoA metabolic process"/>
    <property type="evidence" value="ECO:0007669"/>
    <property type="project" value="InterPro"/>
</dbReference>